<dbReference type="PANTHER" id="PTHR44167">
    <property type="entry name" value="OVARIAN-SPECIFIC SERINE/THREONINE-PROTEIN KINASE LOK-RELATED"/>
    <property type="match status" value="1"/>
</dbReference>
<dbReference type="EMBL" id="VIBQ01000016">
    <property type="protein sequence ID" value="KAB8356470.1"/>
    <property type="molecule type" value="Genomic_DNA"/>
</dbReference>
<evidence type="ECO:0000313" key="3">
    <source>
        <dbReference type="Proteomes" id="UP000327013"/>
    </source>
</evidence>
<dbReference type="PROSITE" id="PS50011">
    <property type="entry name" value="PROTEIN_KINASE_DOM"/>
    <property type="match status" value="1"/>
</dbReference>
<evidence type="ECO:0000259" key="1">
    <source>
        <dbReference type="PROSITE" id="PS50011"/>
    </source>
</evidence>
<dbReference type="Gene3D" id="1.10.510.10">
    <property type="entry name" value="Transferase(Phosphotransferase) domain 1"/>
    <property type="match status" value="1"/>
</dbReference>
<protein>
    <recommendedName>
        <fullName evidence="1">Protein kinase domain-containing protein</fullName>
    </recommendedName>
</protein>
<name>A0A5N6KWY3_9ROSI</name>
<dbReference type="CDD" id="cd00180">
    <property type="entry name" value="PKc"/>
    <property type="match status" value="1"/>
</dbReference>
<dbReference type="GO" id="GO:0005524">
    <property type="term" value="F:ATP binding"/>
    <property type="evidence" value="ECO:0007669"/>
    <property type="project" value="InterPro"/>
</dbReference>
<dbReference type="PANTHER" id="PTHR44167:SF24">
    <property type="entry name" value="SERINE_THREONINE-PROTEIN KINASE CHK2"/>
    <property type="match status" value="1"/>
</dbReference>
<proteinExistence type="predicted"/>
<dbReference type="InterPro" id="IPR011009">
    <property type="entry name" value="Kinase-like_dom_sf"/>
</dbReference>
<dbReference type="GO" id="GO:0005634">
    <property type="term" value="C:nucleus"/>
    <property type="evidence" value="ECO:0007669"/>
    <property type="project" value="TreeGrafter"/>
</dbReference>
<sequence length="383" mass="43047">MGGFTLGWTLGSGDPRCPSNVDIVLTHTPNLCSVGQRHCRLVHYPQTNLLLIRARSDTIIDGKDLLPGSRHTSVKHTFNESDSGMTVEKEMGVAVGELMYIVRFTPFSETEDYADQLDRIGSARSAYQRPPSDSATPAINKIGIWRLWQAKWGGSYGTVSQGYNSKTGSLIVAKRVRRAKNIDEVYLVMGPVAARTLAQYTTISMQDWLILFRDVCLAVAHVHSLGIMHRDIKPDNICVNDNPLSAILIDFGQATENTKSDNHEKGTIPFLAPEVIAFKRYKREELANLPPKYDRAVDVWGIGISFVNRFAKESWKEIDLNTWKKIIDGWNQPGSSEDENCLRTEVQKALAWRPSERPTAVELANDVDIFLDRTKHKRKEPIP</sequence>
<feature type="domain" description="Protein kinase" evidence="1">
    <location>
        <begin position="85"/>
        <end position="371"/>
    </location>
</feature>
<dbReference type="GO" id="GO:0044773">
    <property type="term" value="P:mitotic DNA damage checkpoint signaling"/>
    <property type="evidence" value="ECO:0007669"/>
    <property type="project" value="TreeGrafter"/>
</dbReference>
<dbReference type="Pfam" id="PF00069">
    <property type="entry name" value="Pkinase"/>
    <property type="match status" value="1"/>
</dbReference>
<accession>A0A5N6KWY3</accession>
<dbReference type="SMART" id="SM00220">
    <property type="entry name" value="S_TKc"/>
    <property type="match status" value="1"/>
</dbReference>
<dbReference type="SUPFAM" id="SSF56112">
    <property type="entry name" value="Protein kinase-like (PK-like)"/>
    <property type="match status" value="1"/>
</dbReference>
<comment type="caution">
    <text evidence="2">The sequence shown here is derived from an EMBL/GenBank/DDBJ whole genome shotgun (WGS) entry which is preliminary data.</text>
</comment>
<organism evidence="2 3">
    <name type="scientific">Carpinus fangiana</name>
    <dbReference type="NCBI Taxonomy" id="176857"/>
    <lineage>
        <taxon>Eukaryota</taxon>
        <taxon>Viridiplantae</taxon>
        <taxon>Streptophyta</taxon>
        <taxon>Embryophyta</taxon>
        <taxon>Tracheophyta</taxon>
        <taxon>Spermatophyta</taxon>
        <taxon>Magnoliopsida</taxon>
        <taxon>eudicotyledons</taxon>
        <taxon>Gunneridae</taxon>
        <taxon>Pentapetalae</taxon>
        <taxon>rosids</taxon>
        <taxon>fabids</taxon>
        <taxon>Fagales</taxon>
        <taxon>Betulaceae</taxon>
        <taxon>Carpinus</taxon>
    </lineage>
</organism>
<dbReference type="Proteomes" id="UP000327013">
    <property type="component" value="Unassembled WGS sequence"/>
</dbReference>
<dbReference type="AlphaFoldDB" id="A0A5N6KWY3"/>
<dbReference type="OrthoDB" id="377346at2759"/>
<gene>
    <name evidence="2" type="ORF">FH972_024053</name>
</gene>
<dbReference type="InterPro" id="IPR000719">
    <property type="entry name" value="Prot_kinase_dom"/>
</dbReference>
<dbReference type="GO" id="GO:0004674">
    <property type="term" value="F:protein serine/threonine kinase activity"/>
    <property type="evidence" value="ECO:0007669"/>
    <property type="project" value="TreeGrafter"/>
</dbReference>
<dbReference type="PROSITE" id="PS00108">
    <property type="entry name" value="PROTEIN_KINASE_ST"/>
    <property type="match status" value="1"/>
</dbReference>
<dbReference type="GO" id="GO:0005737">
    <property type="term" value="C:cytoplasm"/>
    <property type="evidence" value="ECO:0007669"/>
    <property type="project" value="TreeGrafter"/>
</dbReference>
<reference evidence="2 3" key="1">
    <citation type="submission" date="2019-06" db="EMBL/GenBank/DDBJ databases">
        <title>A chromosomal-level reference genome of Carpinus fangiana (Coryloideae, Betulaceae).</title>
        <authorList>
            <person name="Yang X."/>
            <person name="Wang Z."/>
            <person name="Zhang L."/>
            <person name="Hao G."/>
            <person name="Liu J."/>
            <person name="Yang Y."/>
        </authorList>
    </citation>
    <scope>NUCLEOTIDE SEQUENCE [LARGE SCALE GENOMIC DNA]</scope>
    <source>
        <strain evidence="2">Cfa_2016G</strain>
        <tissue evidence="2">Leaf</tissue>
    </source>
</reference>
<evidence type="ECO:0000313" key="2">
    <source>
        <dbReference type="EMBL" id="KAB8356470.1"/>
    </source>
</evidence>
<dbReference type="InterPro" id="IPR008271">
    <property type="entry name" value="Ser/Thr_kinase_AS"/>
</dbReference>
<keyword evidence="3" id="KW-1185">Reference proteome</keyword>